<keyword evidence="13" id="KW-0170">Cobalt</keyword>
<comment type="cofactor">
    <cofactor evidence="3">
        <name>Co(2+)</name>
        <dbReference type="ChEBI" id="CHEBI:48828"/>
    </cofactor>
</comment>
<accession>A0A2T4VYB8</accession>
<comment type="cofactor">
    <cofactor evidence="2">
        <name>Mn(2+)</name>
        <dbReference type="ChEBI" id="CHEBI:29035"/>
    </cofactor>
</comment>
<feature type="binding site" evidence="10 13">
    <location>
        <position position="175"/>
    </location>
    <ligand>
        <name>a divalent metal cation</name>
        <dbReference type="ChEBI" id="CHEBI:60240"/>
    </ligand>
</feature>
<evidence type="ECO:0000256" key="7">
    <source>
        <dbReference type="ARBA" id="ARBA00013188"/>
    </source>
</evidence>
<dbReference type="InterPro" id="IPR013785">
    <property type="entry name" value="Aldolase_TIM"/>
</dbReference>
<comment type="similarity">
    <text evidence="6 10 11">Belongs to the ribulose-phosphate 3-epimerase family.</text>
</comment>
<evidence type="ECO:0000256" key="2">
    <source>
        <dbReference type="ARBA" id="ARBA00001936"/>
    </source>
</evidence>
<evidence type="ECO:0000256" key="9">
    <source>
        <dbReference type="ARBA" id="ARBA00023235"/>
    </source>
</evidence>
<feature type="binding site" evidence="10 14">
    <location>
        <position position="10"/>
    </location>
    <ligand>
        <name>substrate</name>
    </ligand>
</feature>
<feature type="binding site" evidence="10 14">
    <location>
        <begin position="144"/>
        <end position="147"/>
    </location>
    <ligand>
        <name>substrate</name>
    </ligand>
</feature>
<sequence>MSSSVKIVPSILAADFARLGEEVHNITKAGAKQIHFDVMDGVFVPNISFGIDVINSLRPYSDAIFDCHLMVSSVDSHLQAFADTYCDIITLHAEASTHLHRSLQKVREIGKKVGVAINPATPVSVLEHVIDEIDMILIMMVNPGFSGQKLIESMIPKIRQAKALIDDRPIDLEVDGGVTSQNIGSLSSAGANIFVAGSAIFNQKKEGSYENHLKYLEKSALQKYKR</sequence>
<evidence type="ECO:0000256" key="3">
    <source>
        <dbReference type="ARBA" id="ARBA00001941"/>
    </source>
</evidence>
<comment type="cofactor">
    <cofactor evidence="5">
        <name>Fe(2+)</name>
        <dbReference type="ChEBI" id="CHEBI:29033"/>
    </cofactor>
</comment>
<dbReference type="CDD" id="cd00429">
    <property type="entry name" value="RPE"/>
    <property type="match status" value="1"/>
</dbReference>
<evidence type="ECO:0000256" key="8">
    <source>
        <dbReference type="ARBA" id="ARBA00022723"/>
    </source>
</evidence>
<evidence type="ECO:0000256" key="12">
    <source>
        <dbReference type="PIRSR" id="PIRSR001461-1"/>
    </source>
</evidence>
<feature type="binding site" evidence="14">
    <location>
        <position position="177"/>
    </location>
    <ligand>
        <name>substrate</name>
    </ligand>
</feature>
<evidence type="ECO:0000256" key="4">
    <source>
        <dbReference type="ARBA" id="ARBA00001947"/>
    </source>
</evidence>
<dbReference type="InterPro" id="IPR026019">
    <property type="entry name" value="Ribul_P_3_epim"/>
</dbReference>
<reference evidence="16" key="1">
    <citation type="submission" date="2018-02" db="EMBL/GenBank/DDBJ databases">
        <title>Genome sequence of Candidatus Liberibacter europaeus.</title>
        <authorList>
            <person name="Frampton R.A."/>
            <person name="Thompson S.M."/>
            <person name="David C."/>
            <person name="Addison S.M."/>
            <person name="Smith G.R."/>
        </authorList>
    </citation>
    <scope>NUCLEOTIDE SEQUENCE [LARGE SCALE GENOMIC DNA]</scope>
</reference>
<feature type="binding site" evidence="10">
    <location>
        <begin position="175"/>
        <end position="177"/>
    </location>
    <ligand>
        <name>substrate</name>
    </ligand>
</feature>
<protein>
    <recommendedName>
        <fullName evidence="7 10">Ribulose-phosphate 3-epimerase</fullName>
        <ecNumber evidence="7 10">5.1.3.1</ecNumber>
    </recommendedName>
</protein>
<dbReference type="FunFam" id="3.20.20.70:FF:000004">
    <property type="entry name" value="Ribulose-phosphate 3-epimerase"/>
    <property type="match status" value="1"/>
</dbReference>
<keyword evidence="9 10" id="KW-0413">Isomerase</keyword>
<evidence type="ECO:0000256" key="13">
    <source>
        <dbReference type="PIRSR" id="PIRSR001461-2"/>
    </source>
</evidence>
<comment type="caution">
    <text evidence="15">The sequence shown here is derived from an EMBL/GenBank/DDBJ whole genome shotgun (WGS) entry which is preliminary data.</text>
</comment>
<feature type="binding site" evidence="10 13">
    <location>
        <position position="68"/>
    </location>
    <ligand>
        <name>a divalent metal cation</name>
        <dbReference type="ChEBI" id="CHEBI:60240"/>
    </ligand>
</feature>
<feature type="binding site" evidence="10 13">
    <location>
        <position position="35"/>
    </location>
    <ligand>
        <name>a divalent metal cation</name>
        <dbReference type="ChEBI" id="CHEBI:60240"/>
    </ligand>
</feature>
<comment type="cofactor">
    <cofactor evidence="10 13">
        <name>a divalent metal cation</name>
        <dbReference type="ChEBI" id="CHEBI:60240"/>
    </cofactor>
    <text evidence="10 13">Binds 1 divalent metal cation per subunit.</text>
</comment>
<comment type="function">
    <text evidence="10">Catalyzes the reversible epimerization of D-ribulose 5-phosphate to D-xylulose 5-phosphate.</text>
</comment>
<dbReference type="GO" id="GO:0005737">
    <property type="term" value="C:cytoplasm"/>
    <property type="evidence" value="ECO:0007669"/>
    <property type="project" value="UniProtKB-ARBA"/>
</dbReference>
<evidence type="ECO:0000256" key="10">
    <source>
        <dbReference type="HAMAP-Rule" id="MF_02227"/>
    </source>
</evidence>
<dbReference type="InterPro" id="IPR011060">
    <property type="entry name" value="RibuloseP-bd_barrel"/>
</dbReference>
<feature type="active site" description="Proton donor" evidence="10 12">
    <location>
        <position position="175"/>
    </location>
</feature>
<comment type="pathway">
    <text evidence="10">Carbohydrate degradation.</text>
</comment>
<dbReference type="GO" id="GO:0006098">
    <property type="term" value="P:pentose-phosphate shunt"/>
    <property type="evidence" value="ECO:0007669"/>
    <property type="project" value="UniProtKB-UniRule"/>
</dbReference>
<name>A0A2T4VYB8_9HYPH</name>
<feature type="binding site" evidence="10 14">
    <location>
        <begin position="197"/>
        <end position="198"/>
    </location>
    <ligand>
        <name>substrate</name>
    </ligand>
</feature>
<keyword evidence="13" id="KW-0862">Zinc</keyword>
<feature type="binding site" evidence="10 13">
    <location>
        <position position="37"/>
    </location>
    <ligand>
        <name>a divalent metal cation</name>
        <dbReference type="ChEBI" id="CHEBI:60240"/>
    </ligand>
</feature>
<dbReference type="EMBL" id="PSQJ01000002">
    <property type="protein sequence ID" value="PTL86779.1"/>
    <property type="molecule type" value="Genomic_DNA"/>
</dbReference>
<evidence type="ECO:0000256" key="5">
    <source>
        <dbReference type="ARBA" id="ARBA00001954"/>
    </source>
</evidence>
<proteinExistence type="inferred from homology"/>
<feature type="active site" description="Proton acceptor" evidence="10 12">
    <location>
        <position position="37"/>
    </location>
</feature>
<dbReference type="AlphaFoldDB" id="A0A2T4VYB8"/>
<dbReference type="GO" id="GO:0004750">
    <property type="term" value="F:D-ribulose-phosphate 3-epimerase activity"/>
    <property type="evidence" value="ECO:0007669"/>
    <property type="project" value="UniProtKB-UniRule"/>
</dbReference>
<dbReference type="InterPro" id="IPR000056">
    <property type="entry name" value="Ribul_P_3_epim-like"/>
</dbReference>
<feature type="binding site" evidence="10 14">
    <location>
        <position position="68"/>
    </location>
    <ligand>
        <name>substrate</name>
    </ligand>
</feature>
<evidence type="ECO:0000256" key="14">
    <source>
        <dbReference type="PIRSR" id="PIRSR001461-3"/>
    </source>
</evidence>
<dbReference type="HAMAP" id="MF_02227">
    <property type="entry name" value="RPE"/>
    <property type="match status" value="1"/>
</dbReference>
<dbReference type="SUPFAM" id="SSF51366">
    <property type="entry name" value="Ribulose-phoshate binding barrel"/>
    <property type="match status" value="1"/>
</dbReference>
<dbReference type="NCBIfam" id="NF004076">
    <property type="entry name" value="PRK05581.1-4"/>
    <property type="match status" value="1"/>
</dbReference>
<dbReference type="GO" id="GO:0019323">
    <property type="term" value="P:pentose catabolic process"/>
    <property type="evidence" value="ECO:0007669"/>
    <property type="project" value="UniProtKB-UniRule"/>
</dbReference>
<evidence type="ECO:0000256" key="11">
    <source>
        <dbReference type="PIRNR" id="PIRNR001461"/>
    </source>
</evidence>
<evidence type="ECO:0000256" key="6">
    <source>
        <dbReference type="ARBA" id="ARBA00009541"/>
    </source>
</evidence>
<comment type="cofactor">
    <cofactor evidence="4">
        <name>Zn(2+)</name>
        <dbReference type="ChEBI" id="CHEBI:29105"/>
    </cofactor>
</comment>
<keyword evidence="8 10" id="KW-0479">Metal-binding</keyword>
<dbReference type="Gene3D" id="3.20.20.70">
    <property type="entry name" value="Aldolase class I"/>
    <property type="match status" value="1"/>
</dbReference>
<organism evidence="15 16">
    <name type="scientific">Candidatus Liberibacter europaeus</name>
    <dbReference type="NCBI Taxonomy" id="744859"/>
    <lineage>
        <taxon>Bacteria</taxon>
        <taxon>Pseudomonadati</taxon>
        <taxon>Pseudomonadota</taxon>
        <taxon>Alphaproteobacteria</taxon>
        <taxon>Hyphomicrobiales</taxon>
        <taxon>Rhizobiaceae</taxon>
        <taxon>Liberibacter</taxon>
    </lineage>
</organism>
<keyword evidence="10 11" id="KW-0119">Carbohydrate metabolism</keyword>
<dbReference type="PANTHER" id="PTHR11749">
    <property type="entry name" value="RIBULOSE-5-PHOSPHATE-3-EPIMERASE"/>
    <property type="match status" value="1"/>
</dbReference>
<evidence type="ECO:0000313" key="16">
    <source>
        <dbReference type="Proteomes" id="UP000240811"/>
    </source>
</evidence>
<dbReference type="GO" id="GO:0046872">
    <property type="term" value="F:metal ion binding"/>
    <property type="evidence" value="ECO:0007669"/>
    <property type="project" value="UniProtKB-UniRule"/>
</dbReference>
<dbReference type="NCBIfam" id="TIGR01163">
    <property type="entry name" value="rpe"/>
    <property type="match status" value="1"/>
</dbReference>
<dbReference type="PIRSF" id="PIRSF001461">
    <property type="entry name" value="RPE"/>
    <property type="match status" value="1"/>
</dbReference>
<gene>
    <name evidence="10 15" type="primary">rpe</name>
    <name evidence="15" type="ORF">C4617_02985</name>
</gene>
<dbReference type="Proteomes" id="UP000240811">
    <property type="component" value="Unassembled WGS sequence"/>
</dbReference>
<dbReference type="PROSITE" id="PS01085">
    <property type="entry name" value="RIBUL_P_3_EPIMER_1"/>
    <property type="match status" value="1"/>
</dbReference>
<evidence type="ECO:0000256" key="1">
    <source>
        <dbReference type="ARBA" id="ARBA00001782"/>
    </source>
</evidence>
<dbReference type="Pfam" id="PF00834">
    <property type="entry name" value="Ribul_P_3_epim"/>
    <property type="match status" value="1"/>
</dbReference>
<dbReference type="EC" id="5.1.3.1" evidence="7 10"/>
<comment type="catalytic activity">
    <reaction evidence="1 10 11">
        <text>D-ribulose 5-phosphate = D-xylulose 5-phosphate</text>
        <dbReference type="Rhea" id="RHEA:13677"/>
        <dbReference type="ChEBI" id="CHEBI:57737"/>
        <dbReference type="ChEBI" id="CHEBI:58121"/>
        <dbReference type="EC" id="5.1.3.1"/>
    </reaction>
</comment>
<keyword evidence="13" id="KW-0464">Manganese</keyword>
<evidence type="ECO:0000313" key="15">
    <source>
        <dbReference type="EMBL" id="PTL86779.1"/>
    </source>
</evidence>